<evidence type="ECO:0000256" key="1">
    <source>
        <dbReference type="PROSITE-ProRule" id="PRU00325"/>
    </source>
</evidence>
<dbReference type="Proteomes" id="UP001187531">
    <property type="component" value="Unassembled WGS sequence"/>
</dbReference>
<sequence length="709" mass="81560">MDRAVDNRIPIRVPVYVKNGVPRPISVLTDQEGKYLTHGGFLETVVATDDLEVKFEEVSENEPSLIKVKLEEETIGTSVIIKTDEDIYIDPQEELVETYSVTEQEFSVGDKFDSYEAFYDRLQIYKTQNNVEFVKRDARTIESAMKRITSRTFRKELQFYEVNMRCVYGGRVVSRAKTNRQSRDSLKMGCPAFMSLRATSDGCFLEIRSLKLDHNHPLDPIPIKQHLTTKRMPKKLREKAQLMLATNVDKNAIGEMIAKEFGEVDAKRVVNNLQALISKSEKQTVLNRIFLRLRKQNDGVIDYFPEKYELKGILFQDQEMRNFLYSFPEIVTVVEVGRTKERASCYIFIAEDSNGLCEMVAFGVLVSDKDPNFSNLLELFRVRNADLADRMKIIVCDKDENVVDQVKPLFPHAICFLTKQCVSKNLRKYSTTARLTEQQTQAVMSWVDSVFSVTEDAEYSSLYSKLSDMSPRFLDLYNGKWHSIIPNWALGLSFRSAKFMPLTFVAVEDIVNQLNSVKSCPPEAMIDQIFRCSNELRKTRQVKAASIALSSTIEKAWGSFEDVLTPYACTYIEAQMKIPEIELLETNSSETFQADTWEGLVTVTAISCTCNFHRHMSLPCCHILACRHYLNLDFFDETLYDKRWTLEYYKSTFKHFEEVNDTFNFVNGEWVCREGTSKDEMVEINAEEEDNIFMDDVTVVDLGDVETSA</sequence>
<dbReference type="Pfam" id="PF21599">
    <property type="entry name" value="ZSWIM3_N"/>
    <property type="match status" value="1"/>
</dbReference>
<dbReference type="PANTHER" id="PTHR31569:SF4">
    <property type="entry name" value="SWIM-TYPE DOMAIN-CONTAINING PROTEIN"/>
    <property type="match status" value="1"/>
</dbReference>
<dbReference type="EMBL" id="JAVRJZ010000017">
    <property type="protein sequence ID" value="KAK2710149.1"/>
    <property type="molecule type" value="Genomic_DNA"/>
</dbReference>
<keyword evidence="1" id="KW-0479">Metal-binding</keyword>
<dbReference type="InterPro" id="IPR052579">
    <property type="entry name" value="Zinc_finger_SWIM"/>
</dbReference>
<proteinExistence type="predicted"/>
<reference evidence="3" key="1">
    <citation type="submission" date="2023-07" db="EMBL/GenBank/DDBJ databases">
        <title>Chromosome-level genome assembly of Artemia franciscana.</title>
        <authorList>
            <person name="Jo E."/>
        </authorList>
    </citation>
    <scope>NUCLEOTIDE SEQUENCE</scope>
    <source>
        <tissue evidence="3">Whole body</tissue>
    </source>
</reference>
<dbReference type="InterPro" id="IPR048324">
    <property type="entry name" value="ZSWIM1-3_RNaseH-like"/>
</dbReference>
<evidence type="ECO:0000313" key="4">
    <source>
        <dbReference type="Proteomes" id="UP001187531"/>
    </source>
</evidence>
<accession>A0AA88HH44</accession>
<protein>
    <recommendedName>
        <fullName evidence="2">SWIM-type domain-containing protein</fullName>
    </recommendedName>
</protein>
<dbReference type="PROSITE" id="PS50966">
    <property type="entry name" value="ZF_SWIM"/>
    <property type="match status" value="1"/>
</dbReference>
<keyword evidence="4" id="KW-1185">Reference proteome</keyword>
<dbReference type="InterPro" id="IPR007527">
    <property type="entry name" value="Znf_SWIM"/>
</dbReference>
<organism evidence="3 4">
    <name type="scientific">Artemia franciscana</name>
    <name type="common">Brine shrimp</name>
    <name type="synonym">Artemia sanfranciscana</name>
    <dbReference type="NCBI Taxonomy" id="6661"/>
    <lineage>
        <taxon>Eukaryota</taxon>
        <taxon>Metazoa</taxon>
        <taxon>Ecdysozoa</taxon>
        <taxon>Arthropoda</taxon>
        <taxon>Crustacea</taxon>
        <taxon>Branchiopoda</taxon>
        <taxon>Anostraca</taxon>
        <taxon>Artemiidae</taxon>
        <taxon>Artemia</taxon>
    </lineage>
</organism>
<keyword evidence="1" id="KW-0863">Zinc-finger</keyword>
<gene>
    <name evidence="3" type="ORF">QYM36_013723</name>
</gene>
<dbReference type="GO" id="GO:0008270">
    <property type="term" value="F:zinc ion binding"/>
    <property type="evidence" value="ECO:0007669"/>
    <property type="project" value="UniProtKB-KW"/>
</dbReference>
<evidence type="ECO:0000259" key="2">
    <source>
        <dbReference type="PROSITE" id="PS50966"/>
    </source>
</evidence>
<evidence type="ECO:0000313" key="3">
    <source>
        <dbReference type="EMBL" id="KAK2710149.1"/>
    </source>
</evidence>
<feature type="domain" description="SWIM-type" evidence="2">
    <location>
        <begin position="599"/>
        <end position="631"/>
    </location>
</feature>
<keyword evidence="1" id="KW-0862">Zinc</keyword>
<comment type="caution">
    <text evidence="3">The sequence shown here is derived from an EMBL/GenBank/DDBJ whole genome shotgun (WGS) entry which is preliminary data.</text>
</comment>
<dbReference type="AlphaFoldDB" id="A0AA88HH44"/>
<name>A0AA88HH44_ARTSF</name>
<dbReference type="PANTHER" id="PTHR31569">
    <property type="entry name" value="SWIM-TYPE DOMAIN-CONTAINING PROTEIN"/>
    <property type="match status" value="1"/>
</dbReference>
<dbReference type="InterPro" id="IPR048325">
    <property type="entry name" value="ZSWIM3_N"/>
</dbReference>
<dbReference type="Pfam" id="PF21056">
    <property type="entry name" value="ZSWIM1-3_RNaseH-like"/>
    <property type="match status" value="1"/>
</dbReference>